<keyword evidence="2" id="KW-0472">Membrane</keyword>
<reference evidence="2 3" key="1">
    <citation type="journal article" date="2005" name="Genome Res.">
        <title>The Chlamydophila abortus genome sequence reveals an array of variable proteins that contribute to interspecies variation.</title>
        <authorList>
            <person name="Thomson N.R."/>
            <person name="Yeats C."/>
            <person name="Bell K."/>
            <person name="Holden M.T.G."/>
            <person name="Bentley S.D."/>
            <person name="Livingstone M."/>
            <person name="Cerdeno-Tarraga A.M."/>
            <person name="Harris B."/>
            <person name="Doggett J."/>
            <person name="Ormond D."/>
            <person name="Mungal K."/>
            <person name="Clarke K."/>
            <person name="Feltwell T."/>
            <person name="Hance Z."/>
            <person name="Sanders M."/>
            <person name="Quail M.A."/>
            <person name="Price C."/>
            <person name="Parkhill J."/>
            <person name="Longbottom D."/>
        </authorList>
    </citation>
    <scope>NUCLEOTIDE SEQUENCE [LARGE SCALE GENOMIC DNA]</scope>
    <source>
        <strain evidence="3">DSM 27085 / S26/3</strain>
    </source>
</reference>
<gene>
    <name evidence="2" type="ordered locus">CAB588</name>
</gene>
<sequence>MRLSVSISLVNGDTNQNSLRGQRDSVSLPSPLSPEAKGLRAGLTTQQVLLEAVEGELSSMEQTDLKKMRLYKIALIILTLVGLAILFVIPVMMIFNISLWIPVVITLGMSLFTGLASTKLRARCQEIRLKYRSLQVYHRHLMSQHPDLRSSTLSKYHIEIPKGGSLKEKLLAKLRPDMSQNVYDGGATLDKNIGLSGEMHSRYQCNALLGVDGVDDAAWQKRLSDVLNAKVELLKNNSAYSTLRALSNSSLQETGVDLPALLPGIDFVDLAKSLMSICGFGNKVGLEIRQTLDQYERTYLHSNTLSSWLLDITPATRLYLSQEQQTVDITLDIFTKLQTHIAKVQLADWLVEFEAWKTDVYALSKDPTLTDLYSKIQAGANKLNTHESIDATRQLMIRNIVDQLKNIISEHESGNVAEADTIKTALQASIKTETKNIRTFLGDKRANAADLSNKVQTELIGYLANLGNLSSLFDKIHRCIQLGKFVRMDIEKAIQKHPDKQRVRILSSINQLLNLVNKDSWGAISPKPVEEILQDKNAIIQDLEKAREKVEGWSEKYNTFKSQKMALVLMHDFSENYATIESEIDKLKTSHHQAEDVAGFIQGCRTFLDTTYNALGGAAALPTKEDIAAWAEEFKALMGELYSIVPEIQSIGQRIQVEGTTTRSLLWQALASKESSLKTASKKKELELVAAIQSTQPRPQETIDVLLDSGIDHIQAILTEMTHLEQSLSSPDNIAVEEVIRASNQLFSVMHEPRSGKLADLETVLSSYGEQDVLVEVAELGEVAESTAQTVSDAQNVSKSFWETRNNDLSSFLNQVQKIASKWNKGQSLVMFVLGVGMLIASLSLLSLQMVWLPIGLSAAALVLQIIPMVFDHIIEEKTFDVRVASLAKDLLPATKILPSEFNNPDVQRLSRVQDILQLEGFEHSWARGIVRDLDGDPSHKKDDFKKSIQELKSFSKSLDKRIQRRFGTTDLQGVIDRKKASEETVRDPASLTSDQQEATDHLVLQPTDAAREMILASGQRRLDEITVEIGRLEEEENKIVNHRMRYDNELLSYRQQVAYKNQLQQRLEHARAQFSELEQMLVESRGMADVLSQIVSQIPDQQVDANEIKSRVEALTQLMFKIDDPNASDAIVNEAKQLFDNLVKESAEAGYLQEIQNTLELSSCLGNNDVRLDQHRRDQLARFEVSRARTLEDPSQRTIVGEQELEVRKRALDYLGIGHLSPFLEFSSPIPGKGWSLAQGALGELQCLKQKISDGEEVSTEEYRKAQRLLFSYLRVERNLSPLAYGTLLGDENFVRSTQIIREGKSLQGVVAVNATMGRHHLYSLASQRIDSWIMKNVHKRKNTRLVANLLEHVRANERVDGQNQDLLRDLYQKLLQQPKYVLTRLVKDFQVKALTATQKIQNVKEIEKKYIIASSVVGEKDKMFAQGRTEWERELEALSQTLQELQKRKRALIQEKIALGHTLYSSHL</sequence>
<protein>
    <submittedName>
        <fullName evidence="2">Transmembrane protein</fullName>
    </submittedName>
</protein>
<evidence type="ECO:0000256" key="1">
    <source>
        <dbReference type="SAM" id="Coils"/>
    </source>
</evidence>
<feature type="coiled-coil region" evidence="1">
    <location>
        <begin position="529"/>
        <end position="563"/>
    </location>
</feature>
<name>Q5L5Q3_CHLAB</name>
<keyword evidence="2" id="KW-0812">Transmembrane</keyword>
<organism evidence="2 3">
    <name type="scientific">Chlamydia abortus (strain DSM 27085 / S26/3)</name>
    <name type="common">Chlamydophila abortus</name>
    <dbReference type="NCBI Taxonomy" id="218497"/>
    <lineage>
        <taxon>Bacteria</taxon>
        <taxon>Pseudomonadati</taxon>
        <taxon>Chlamydiota</taxon>
        <taxon>Chlamydiia</taxon>
        <taxon>Chlamydiales</taxon>
        <taxon>Chlamydiaceae</taxon>
        <taxon>Chlamydia/Chlamydophila group</taxon>
        <taxon>Chlamydia</taxon>
    </lineage>
</organism>
<proteinExistence type="predicted"/>
<dbReference type="HOGENOM" id="CLU_252357_0_0_0"/>
<evidence type="ECO:0000313" key="2">
    <source>
        <dbReference type="EMBL" id="CAH64036.1"/>
    </source>
</evidence>
<dbReference type="KEGG" id="cab:CAB588"/>
<evidence type="ECO:0000313" key="3">
    <source>
        <dbReference type="Proteomes" id="UP000001012"/>
    </source>
</evidence>
<keyword evidence="1" id="KW-0175">Coiled coil</keyword>
<dbReference type="eggNOG" id="COG1196">
    <property type="taxonomic scope" value="Bacteria"/>
</dbReference>
<accession>Q5L5Q3</accession>
<dbReference type="EMBL" id="CR848038">
    <property type="protein sequence ID" value="CAH64036.1"/>
    <property type="molecule type" value="Genomic_DNA"/>
</dbReference>
<dbReference type="Proteomes" id="UP000001012">
    <property type="component" value="Chromosome"/>
</dbReference>
<keyword evidence="3" id="KW-1185">Reference proteome</keyword>
<feature type="coiled-coil region" evidence="1">
    <location>
        <begin position="1430"/>
        <end position="1457"/>
    </location>
</feature>